<dbReference type="InterPro" id="IPR050857">
    <property type="entry name" value="D-2-hydroxyacid_DH"/>
</dbReference>
<reference evidence="14" key="1">
    <citation type="submission" date="2017-02" db="EMBL/GenBank/DDBJ databases">
        <authorList>
            <person name="Varghese N."/>
            <person name="Submissions S."/>
        </authorList>
    </citation>
    <scope>NUCLEOTIDE SEQUENCE [LARGE SCALE GENOMIC DNA]</scope>
    <source>
        <strain evidence="14">DSM 16521</strain>
    </source>
</reference>
<keyword evidence="6 11" id="KW-0560">Oxidoreductase</keyword>
<dbReference type="InterPro" id="IPR029009">
    <property type="entry name" value="ASB_dom_sf"/>
</dbReference>
<dbReference type="Proteomes" id="UP000189933">
    <property type="component" value="Unassembled WGS sequence"/>
</dbReference>
<dbReference type="SUPFAM" id="SSF52283">
    <property type="entry name" value="Formate/glycerate dehydrogenase catalytic domain-like"/>
    <property type="match status" value="1"/>
</dbReference>
<keyword evidence="8 11" id="KW-0718">Serine biosynthesis</keyword>
<evidence type="ECO:0000256" key="2">
    <source>
        <dbReference type="ARBA" id="ARBA00005216"/>
    </source>
</evidence>
<dbReference type="InterPro" id="IPR006236">
    <property type="entry name" value="PGDH"/>
</dbReference>
<comment type="function">
    <text evidence="1">Catalyzes the reversible oxidation of 3-phospho-D-glycerate to 3-phosphonooxypyruvate, the first step of the phosphorylated L-serine biosynthesis pathway. Also catalyzes the reversible oxidation of 2-hydroxyglutarate to 2-oxoglutarate.</text>
</comment>
<dbReference type="PROSITE" id="PS51671">
    <property type="entry name" value="ACT"/>
    <property type="match status" value="1"/>
</dbReference>
<dbReference type="PROSITE" id="PS00065">
    <property type="entry name" value="D_2_HYDROXYACID_DH_1"/>
    <property type="match status" value="1"/>
</dbReference>
<evidence type="ECO:0000313" key="13">
    <source>
        <dbReference type="EMBL" id="SJZ66859.1"/>
    </source>
</evidence>
<dbReference type="UniPathway" id="UPA00135">
    <property type="reaction ID" value="UER00196"/>
</dbReference>
<gene>
    <name evidence="13" type="ORF">SAMN02745885_00594</name>
</gene>
<dbReference type="InterPro" id="IPR045626">
    <property type="entry name" value="PGDH_ASB_dom"/>
</dbReference>
<dbReference type="Gene3D" id="3.30.70.260">
    <property type="match status" value="1"/>
</dbReference>
<evidence type="ECO:0000313" key="14">
    <source>
        <dbReference type="Proteomes" id="UP000189933"/>
    </source>
</evidence>
<dbReference type="InterPro" id="IPR002912">
    <property type="entry name" value="ACT_dom"/>
</dbReference>
<dbReference type="Gene3D" id="3.40.50.720">
    <property type="entry name" value="NAD(P)-binding Rossmann-like Domain"/>
    <property type="match status" value="2"/>
</dbReference>
<evidence type="ECO:0000256" key="8">
    <source>
        <dbReference type="ARBA" id="ARBA00023299"/>
    </source>
</evidence>
<dbReference type="EC" id="1.1.1.95" evidence="11"/>
<dbReference type="GO" id="GO:0051287">
    <property type="term" value="F:NAD binding"/>
    <property type="evidence" value="ECO:0007669"/>
    <property type="project" value="UniProtKB-UniRule"/>
</dbReference>
<dbReference type="PROSITE" id="PS00671">
    <property type="entry name" value="D_2_HYDROXYACID_DH_3"/>
    <property type="match status" value="1"/>
</dbReference>
<dbReference type="PANTHER" id="PTHR42789">
    <property type="entry name" value="D-ISOMER SPECIFIC 2-HYDROXYACID DEHYDROGENASE FAMILY PROTEIN (AFU_ORTHOLOGUE AFUA_6G10090)"/>
    <property type="match status" value="1"/>
</dbReference>
<evidence type="ECO:0000256" key="10">
    <source>
        <dbReference type="ARBA" id="ARBA00048731"/>
    </source>
</evidence>
<dbReference type="AlphaFoldDB" id="A0A1T4MIM1"/>
<evidence type="ECO:0000256" key="3">
    <source>
        <dbReference type="ARBA" id="ARBA00005854"/>
    </source>
</evidence>
<evidence type="ECO:0000256" key="9">
    <source>
        <dbReference type="ARBA" id="ARBA00048126"/>
    </source>
</evidence>
<comment type="pathway">
    <text evidence="2 11">Amino-acid biosynthesis; L-serine biosynthesis; L-serine from 3-phospho-D-glycerate: step 1/3.</text>
</comment>
<comment type="catalytic activity">
    <reaction evidence="10 11">
        <text>(2R)-3-phosphoglycerate + NAD(+) = 3-phosphooxypyruvate + NADH + H(+)</text>
        <dbReference type="Rhea" id="RHEA:12641"/>
        <dbReference type="ChEBI" id="CHEBI:15378"/>
        <dbReference type="ChEBI" id="CHEBI:18110"/>
        <dbReference type="ChEBI" id="CHEBI:57540"/>
        <dbReference type="ChEBI" id="CHEBI:57945"/>
        <dbReference type="ChEBI" id="CHEBI:58272"/>
        <dbReference type="EC" id="1.1.1.95"/>
    </reaction>
</comment>
<sequence length="525" mass="56533">MRILVLDGVSEKGIDILREPGFTVDVIEEKLSEQQLVEMIPAYDAVVVRSATKITAPIIAAGVNLKVIGRAGVGVDNIDVQAATQHGIIVVNAPDGNTIAAAEHTLALMLALARHVPQANEALKKGKWLRKEFTGVELRDKILGVIGLGRIGTAVAKRAQGFAMKVIGYDPYITHERAREIGVELVSLEDVYREADFITVHLPKTKETVNLINREALAKMKPGVRIINVARGGIINEQDLYEALKTGKVAGAALDVFEVEPTTESPLFELPNVVVTPHLGASTEEAQVNVALDVAREIVTILQGGMAQNAVNMPAIPKEDALVVKPYLALAEKLGKFISQLTSEFENIEITYAGDVACINTAPLTTAIIKGIMESYSDVPVSYVNAVQLAKGRGLRIMETREEEAHDYTNLITVKLTGGPCPKAVGGTLFRDNDARIVLIDGYRIDMVPEGYMLVAPHIDKPRIIGRVGTLIGEHDINIAGMQVGRKQVGGRAVMVLAVDNVVPEAILGEIAKIDGIIDVKFVSL</sequence>
<dbReference type="PROSITE" id="PS00670">
    <property type="entry name" value="D_2_HYDROXYACID_DH_2"/>
    <property type="match status" value="1"/>
</dbReference>
<dbReference type="Pfam" id="PF01842">
    <property type="entry name" value="ACT"/>
    <property type="match status" value="1"/>
</dbReference>
<dbReference type="GO" id="GO:0006564">
    <property type="term" value="P:L-serine biosynthetic process"/>
    <property type="evidence" value="ECO:0007669"/>
    <property type="project" value="UniProtKB-UniRule"/>
</dbReference>
<keyword evidence="14" id="KW-1185">Reference proteome</keyword>
<dbReference type="InterPro" id="IPR029753">
    <property type="entry name" value="D-isomer_DH_CS"/>
</dbReference>
<keyword evidence="5 11" id="KW-0028">Amino-acid biosynthesis</keyword>
<organism evidence="13 14">
    <name type="scientific">Carboxydocella sporoproducens DSM 16521</name>
    <dbReference type="NCBI Taxonomy" id="1121270"/>
    <lineage>
        <taxon>Bacteria</taxon>
        <taxon>Bacillati</taxon>
        <taxon>Bacillota</taxon>
        <taxon>Clostridia</taxon>
        <taxon>Eubacteriales</taxon>
        <taxon>Clostridiales Family XVI. Incertae Sedis</taxon>
        <taxon>Carboxydocella</taxon>
    </lineage>
</organism>
<dbReference type="InterPro" id="IPR036291">
    <property type="entry name" value="NAD(P)-bd_dom_sf"/>
</dbReference>
<evidence type="ECO:0000259" key="12">
    <source>
        <dbReference type="PROSITE" id="PS51671"/>
    </source>
</evidence>
<evidence type="ECO:0000256" key="7">
    <source>
        <dbReference type="ARBA" id="ARBA00023027"/>
    </source>
</evidence>
<dbReference type="FunFam" id="3.30.70.260:FF:000008">
    <property type="entry name" value="D-3-phosphoglycerate dehydrogenase, chloroplastic"/>
    <property type="match status" value="1"/>
</dbReference>
<evidence type="ECO:0000256" key="1">
    <source>
        <dbReference type="ARBA" id="ARBA00003800"/>
    </source>
</evidence>
<dbReference type="SUPFAM" id="SSF55021">
    <property type="entry name" value="ACT-like"/>
    <property type="match status" value="1"/>
</dbReference>
<dbReference type="Pfam" id="PF19304">
    <property type="entry name" value="PGDH_inter"/>
    <property type="match status" value="1"/>
</dbReference>
<dbReference type="InterPro" id="IPR045865">
    <property type="entry name" value="ACT-like_dom_sf"/>
</dbReference>
<dbReference type="FunFam" id="3.30.1330.90:FF:000003">
    <property type="entry name" value="D-3-phosphoglycerate dehydrogenase"/>
    <property type="match status" value="1"/>
</dbReference>
<evidence type="ECO:0000256" key="5">
    <source>
        <dbReference type="ARBA" id="ARBA00022605"/>
    </source>
</evidence>
<comment type="catalytic activity">
    <reaction evidence="9">
        <text>(R)-2-hydroxyglutarate + NAD(+) = 2-oxoglutarate + NADH + H(+)</text>
        <dbReference type="Rhea" id="RHEA:49612"/>
        <dbReference type="ChEBI" id="CHEBI:15378"/>
        <dbReference type="ChEBI" id="CHEBI:15801"/>
        <dbReference type="ChEBI" id="CHEBI:16810"/>
        <dbReference type="ChEBI" id="CHEBI:57540"/>
        <dbReference type="ChEBI" id="CHEBI:57945"/>
        <dbReference type="EC" id="1.1.1.399"/>
    </reaction>
</comment>
<dbReference type="PANTHER" id="PTHR42789:SF1">
    <property type="entry name" value="D-ISOMER SPECIFIC 2-HYDROXYACID DEHYDROGENASE FAMILY PROTEIN (AFU_ORTHOLOGUE AFUA_6G10090)"/>
    <property type="match status" value="1"/>
</dbReference>
<name>A0A1T4MIM1_9FIRM</name>
<dbReference type="OrthoDB" id="9805416at2"/>
<dbReference type="InterPro" id="IPR029752">
    <property type="entry name" value="D-isomer_DH_CS1"/>
</dbReference>
<dbReference type="SUPFAM" id="SSF143548">
    <property type="entry name" value="Serine metabolism enzymes domain"/>
    <property type="match status" value="1"/>
</dbReference>
<dbReference type="InterPro" id="IPR006139">
    <property type="entry name" value="D-isomer_2_OHA_DH_cat_dom"/>
</dbReference>
<evidence type="ECO:0000256" key="4">
    <source>
        <dbReference type="ARBA" id="ARBA00021582"/>
    </source>
</evidence>
<dbReference type="CDD" id="cd04902">
    <property type="entry name" value="ACT_3PGDH-xct"/>
    <property type="match status" value="1"/>
</dbReference>
<dbReference type="GO" id="GO:0004617">
    <property type="term" value="F:phosphoglycerate dehydrogenase activity"/>
    <property type="evidence" value="ECO:0007669"/>
    <property type="project" value="UniProtKB-UniRule"/>
</dbReference>
<dbReference type="Pfam" id="PF02826">
    <property type="entry name" value="2-Hacid_dh_C"/>
    <property type="match status" value="1"/>
</dbReference>
<protein>
    <recommendedName>
        <fullName evidence="4 11">D-3-phosphoglycerate dehydrogenase</fullName>
        <ecNumber evidence="11">1.1.1.95</ecNumber>
    </recommendedName>
</protein>
<dbReference type="Gene3D" id="3.30.1330.90">
    <property type="entry name" value="D-3-phosphoglycerate dehydrogenase, domain 3"/>
    <property type="match status" value="1"/>
</dbReference>
<proteinExistence type="inferred from homology"/>
<feature type="domain" description="ACT" evidence="12">
    <location>
        <begin position="453"/>
        <end position="525"/>
    </location>
</feature>
<accession>A0A1T4MIM1</accession>
<dbReference type="RefSeq" id="WP_078664723.1">
    <property type="nucleotide sequence ID" value="NZ_FUXM01000004.1"/>
</dbReference>
<evidence type="ECO:0000256" key="6">
    <source>
        <dbReference type="ARBA" id="ARBA00023002"/>
    </source>
</evidence>
<dbReference type="SUPFAM" id="SSF51735">
    <property type="entry name" value="NAD(P)-binding Rossmann-fold domains"/>
    <property type="match status" value="1"/>
</dbReference>
<dbReference type="InterPro" id="IPR006140">
    <property type="entry name" value="D-isomer_DH_NAD-bd"/>
</dbReference>
<dbReference type="Pfam" id="PF00389">
    <property type="entry name" value="2-Hacid_dh"/>
    <property type="match status" value="1"/>
</dbReference>
<evidence type="ECO:0000256" key="11">
    <source>
        <dbReference type="RuleBase" id="RU363003"/>
    </source>
</evidence>
<dbReference type="FunFam" id="3.40.50.720:FF:000021">
    <property type="entry name" value="D-3-phosphoglycerate dehydrogenase"/>
    <property type="match status" value="1"/>
</dbReference>
<keyword evidence="7 11" id="KW-0520">NAD</keyword>
<dbReference type="EMBL" id="FUXM01000004">
    <property type="protein sequence ID" value="SJZ66859.1"/>
    <property type="molecule type" value="Genomic_DNA"/>
</dbReference>
<dbReference type="CDD" id="cd12173">
    <property type="entry name" value="PGDH_4"/>
    <property type="match status" value="1"/>
</dbReference>
<comment type="similarity">
    <text evidence="3 11">Belongs to the D-isomer specific 2-hydroxyacid dehydrogenase family.</text>
</comment>
<dbReference type="NCBIfam" id="TIGR01327">
    <property type="entry name" value="PGDH"/>
    <property type="match status" value="1"/>
</dbReference>